<keyword evidence="11" id="KW-0067">ATP-binding</keyword>
<dbReference type="InterPro" id="IPR036097">
    <property type="entry name" value="HisK_dim/P_sf"/>
</dbReference>
<keyword evidence="7" id="KW-0808">Transferase</keyword>
<evidence type="ECO:0000256" key="7">
    <source>
        <dbReference type="ARBA" id="ARBA00022679"/>
    </source>
</evidence>
<dbReference type="Proteomes" id="UP000580568">
    <property type="component" value="Unassembled WGS sequence"/>
</dbReference>
<dbReference type="PANTHER" id="PTHR45528:SF1">
    <property type="entry name" value="SENSOR HISTIDINE KINASE CPXA"/>
    <property type="match status" value="1"/>
</dbReference>
<dbReference type="Gene3D" id="6.10.340.10">
    <property type="match status" value="1"/>
</dbReference>
<evidence type="ECO:0000256" key="5">
    <source>
        <dbReference type="ARBA" id="ARBA00022475"/>
    </source>
</evidence>
<evidence type="ECO:0000256" key="14">
    <source>
        <dbReference type="ARBA" id="ARBA00023136"/>
    </source>
</evidence>
<dbReference type="SMART" id="SM00388">
    <property type="entry name" value="HisKA"/>
    <property type="match status" value="1"/>
</dbReference>
<dbReference type="SUPFAM" id="SSF47384">
    <property type="entry name" value="Homodimeric domain of signal transducing histidine kinase"/>
    <property type="match status" value="1"/>
</dbReference>
<dbReference type="EMBL" id="BLZR01000001">
    <property type="protein sequence ID" value="GFP78188.1"/>
    <property type="molecule type" value="Genomic_DNA"/>
</dbReference>
<dbReference type="SMART" id="SM00387">
    <property type="entry name" value="HATPase_c"/>
    <property type="match status" value="1"/>
</dbReference>
<dbReference type="Gene3D" id="1.10.287.130">
    <property type="match status" value="1"/>
</dbReference>
<keyword evidence="13" id="KW-0902">Two-component regulatory system</keyword>
<feature type="transmembrane region" description="Helical" evidence="15">
    <location>
        <begin position="158"/>
        <end position="181"/>
    </location>
</feature>
<comment type="subcellular location">
    <subcellularLocation>
        <location evidence="2">Cell membrane</location>
        <topology evidence="2">Multi-pass membrane protein</topology>
    </subcellularLocation>
</comment>
<dbReference type="SUPFAM" id="SSF55874">
    <property type="entry name" value="ATPase domain of HSP90 chaperone/DNA topoisomerase II/histidine kinase"/>
    <property type="match status" value="1"/>
</dbReference>
<dbReference type="GO" id="GO:0005886">
    <property type="term" value="C:plasma membrane"/>
    <property type="evidence" value="ECO:0007669"/>
    <property type="project" value="UniProtKB-SubCell"/>
</dbReference>
<keyword evidence="9" id="KW-0547">Nucleotide-binding</keyword>
<keyword evidence="6" id="KW-0597">Phosphoprotein</keyword>
<dbReference type="SUPFAM" id="SSF158472">
    <property type="entry name" value="HAMP domain-like"/>
    <property type="match status" value="1"/>
</dbReference>
<dbReference type="FunFam" id="1.10.287.130:FF:000001">
    <property type="entry name" value="Two-component sensor histidine kinase"/>
    <property type="match status" value="1"/>
</dbReference>
<sequence>MNLSIIKNAKISVKLTLIYAFMFSLVLLILSTVTLYGTKYFLYKQADKQVNDISTVLIDKINDEAGEVSLYNKDFLADLPSKENMYIRILDNNDNVIGQSRDFNYDIKLKETNGRTKHLEQREKHLMYLNTKLNSKNYGVVYIQVVKDLESEYSFIKILFVFLAIADFIGMVASIVVGYIISKKMLNPIDNITRTAENISVNNLKERIEVNDADDELKRLAGTLNNMIDRLQKAFDSQSQFVSDASHELRTPIAVIQGYANLLDRWGKNDKEALEKSIYGIKLEAENMANLVEKLLFLAKGDALTQVVEKKEFHLNELIDEVLAETKLIDKKHNIFSDENEDIDIYGDYKLIKQMLRIFIENSIKFTPDKGVITINSILRNKSIYISVSDTGIGIPKDDIQNIFDRFYTVDKSRSKEKGGTGLGLSIAKWIAEVHDGIIEVESEEGKGTSVIVKININE</sequence>
<keyword evidence="12 15" id="KW-1133">Transmembrane helix</keyword>
<evidence type="ECO:0000256" key="3">
    <source>
        <dbReference type="ARBA" id="ARBA00012438"/>
    </source>
</evidence>
<keyword evidence="5" id="KW-1003">Cell membrane</keyword>
<dbReference type="AlphaFoldDB" id="A0A6V8SSG2"/>
<dbReference type="InterPro" id="IPR041610">
    <property type="entry name" value="ArlS_N"/>
</dbReference>
<keyword evidence="8 15" id="KW-0812">Transmembrane</keyword>
<evidence type="ECO:0000256" key="12">
    <source>
        <dbReference type="ARBA" id="ARBA00022989"/>
    </source>
</evidence>
<dbReference type="InterPro" id="IPR005467">
    <property type="entry name" value="His_kinase_dom"/>
</dbReference>
<dbReference type="PROSITE" id="PS50885">
    <property type="entry name" value="HAMP"/>
    <property type="match status" value="1"/>
</dbReference>
<dbReference type="RefSeq" id="WP_183279501.1">
    <property type="nucleotide sequence ID" value="NZ_BLZR01000001.1"/>
</dbReference>
<dbReference type="InterPro" id="IPR050398">
    <property type="entry name" value="HssS/ArlS-like"/>
</dbReference>
<dbReference type="Pfam" id="PF00672">
    <property type="entry name" value="HAMP"/>
    <property type="match status" value="1"/>
</dbReference>
<dbReference type="Pfam" id="PF00512">
    <property type="entry name" value="HisKA"/>
    <property type="match status" value="1"/>
</dbReference>
<dbReference type="GO" id="GO:0005524">
    <property type="term" value="F:ATP binding"/>
    <property type="evidence" value="ECO:0007669"/>
    <property type="project" value="UniProtKB-KW"/>
</dbReference>
<gene>
    <name evidence="18" type="ORF">bsdtw1_04382</name>
</gene>
<feature type="domain" description="HAMP" evidence="17">
    <location>
        <begin position="183"/>
        <end position="236"/>
    </location>
</feature>
<dbReference type="CDD" id="cd00075">
    <property type="entry name" value="HATPase"/>
    <property type="match status" value="1"/>
</dbReference>
<dbReference type="InterPro" id="IPR003660">
    <property type="entry name" value="HAMP_dom"/>
</dbReference>
<dbReference type="CDD" id="cd00082">
    <property type="entry name" value="HisKA"/>
    <property type="match status" value="1"/>
</dbReference>
<dbReference type="EC" id="2.7.13.3" evidence="3"/>
<evidence type="ECO:0000256" key="11">
    <source>
        <dbReference type="ARBA" id="ARBA00022840"/>
    </source>
</evidence>
<comment type="caution">
    <text evidence="18">The sequence shown here is derived from an EMBL/GenBank/DDBJ whole genome shotgun (WGS) entry which is preliminary data.</text>
</comment>
<dbReference type="InterPro" id="IPR003594">
    <property type="entry name" value="HATPase_dom"/>
</dbReference>
<dbReference type="Pfam" id="PF02518">
    <property type="entry name" value="HATPase_c"/>
    <property type="match status" value="1"/>
</dbReference>
<dbReference type="InterPro" id="IPR004358">
    <property type="entry name" value="Sig_transdc_His_kin-like_C"/>
</dbReference>
<evidence type="ECO:0000256" key="15">
    <source>
        <dbReference type="SAM" id="Phobius"/>
    </source>
</evidence>
<evidence type="ECO:0000259" key="16">
    <source>
        <dbReference type="PROSITE" id="PS50109"/>
    </source>
</evidence>
<dbReference type="PRINTS" id="PR00344">
    <property type="entry name" value="BCTRLSENSOR"/>
</dbReference>
<organism evidence="18 19">
    <name type="scientific">Clostridium fungisolvens</name>
    <dbReference type="NCBI Taxonomy" id="1604897"/>
    <lineage>
        <taxon>Bacteria</taxon>
        <taxon>Bacillati</taxon>
        <taxon>Bacillota</taxon>
        <taxon>Clostridia</taxon>
        <taxon>Eubacteriales</taxon>
        <taxon>Clostridiaceae</taxon>
        <taxon>Clostridium</taxon>
    </lineage>
</organism>
<dbReference type="GO" id="GO:0000155">
    <property type="term" value="F:phosphorelay sensor kinase activity"/>
    <property type="evidence" value="ECO:0007669"/>
    <property type="project" value="InterPro"/>
</dbReference>
<feature type="domain" description="Histidine kinase" evidence="16">
    <location>
        <begin position="244"/>
        <end position="459"/>
    </location>
</feature>
<evidence type="ECO:0000259" key="17">
    <source>
        <dbReference type="PROSITE" id="PS50885"/>
    </source>
</evidence>
<proteinExistence type="predicted"/>
<dbReference type="FunFam" id="3.30.565.10:FF:000006">
    <property type="entry name" value="Sensor histidine kinase WalK"/>
    <property type="match status" value="1"/>
</dbReference>
<dbReference type="PROSITE" id="PS50109">
    <property type="entry name" value="HIS_KIN"/>
    <property type="match status" value="1"/>
</dbReference>
<comment type="catalytic activity">
    <reaction evidence="1">
        <text>ATP + protein L-histidine = ADP + protein N-phospho-L-histidine.</text>
        <dbReference type="EC" id="2.7.13.3"/>
    </reaction>
</comment>
<dbReference type="InterPro" id="IPR036890">
    <property type="entry name" value="HATPase_C_sf"/>
</dbReference>
<dbReference type="PANTHER" id="PTHR45528">
    <property type="entry name" value="SENSOR HISTIDINE KINASE CPXA"/>
    <property type="match status" value="1"/>
</dbReference>
<keyword evidence="10 18" id="KW-0418">Kinase</keyword>
<dbReference type="CDD" id="cd06225">
    <property type="entry name" value="HAMP"/>
    <property type="match status" value="1"/>
</dbReference>
<evidence type="ECO:0000256" key="9">
    <source>
        <dbReference type="ARBA" id="ARBA00022741"/>
    </source>
</evidence>
<dbReference type="Gene3D" id="3.30.565.10">
    <property type="entry name" value="Histidine kinase-like ATPase, C-terminal domain"/>
    <property type="match status" value="1"/>
</dbReference>
<evidence type="ECO:0000313" key="19">
    <source>
        <dbReference type="Proteomes" id="UP000580568"/>
    </source>
</evidence>
<accession>A0A6V8SSG2</accession>
<evidence type="ECO:0000313" key="18">
    <source>
        <dbReference type="EMBL" id="GFP78188.1"/>
    </source>
</evidence>
<dbReference type="InterPro" id="IPR003661">
    <property type="entry name" value="HisK_dim/P_dom"/>
</dbReference>
<protein>
    <recommendedName>
        <fullName evidence="4">Signal transduction histidine-protein kinase ArlS</fullName>
        <ecNumber evidence="3">2.7.13.3</ecNumber>
    </recommendedName>
</protein>
<keyword evidence="14 15" id="KW-0472">Membrane</keyword>
<dbReference type="Pfam" id="PF18719">
    <property type="entry name" value="ArlS_N"/>
    <property type="match status" value="1"/>
</dbReference>
<name>A0A6V8SSG2_9CLOT</name>
<evidence type="ECO:0000256" key="13">
    <source>
        <dbReference type="ARBA" id="ARBA00023012"/>
    </source>
</evidence>
<dbReference type="SMART" id="SM00304">
    <property type="entry name" value="HAMP"/>
    <property type="match status" value="1"/>
</dbReference>
<evidence type="ECO:0000256" key="10">
    <source>
        <dbReference type="ARBA" id="ARBA00022777"/>
    </source>
</evidence>
<reference evidence="18 19" key="1">
    <citation type="submission" date="2020-07" db="EMBL/GenBank/DDBJ databases">
        <title>A new beta-1,3-glucan-decomposing anaerobic bacterium isolated from anoxic soil subjected to biological soil disinfestation.</title>
        <authorList>
            <person name="Ueki A."/>
            <person name="Tonouchi A."/>
        </authorList>
    </citation>
    <scope>NUCLEOTIDE SEQUENCE [LARGE SCALE GENOMIC DNA]</scope>
    <source>
        <strain evidence="18 19">TW1</strain>
    </source>
</reference>
<evidence type="ECO:0000256" key="6">
    <source>
        <dbReference type="ARBA" id="ARBA00022553"/>
    </source>
</evidence>
<evidence type="ECO:0000256" key="2">
    <source>
        <dbReference type="ARBA" id="ARBA00004651"/>
    </source>
</evidence>
<feature type="transmembrane region" description="Helical" evidence="15">
    <location>
        <begin position="17"/>
        <end position="38"/>
    </location>
</feature>
<evidence type="ECO:0000256" key="4">
    <source>
        <dbReference type="ARBA" id="ARBA00015735"/>
    </source>
</evidence>
<evidence type="ECO:0000256" key="1">
    <source>
        <dbReference type="ARBA" id="ARBA00000085"/>
    </source>
</evidence>
<evidence type="ECO:0000256" key="8">
    <source>
        <dbReference type="ARBA" id="ARBA00022692"/>
    </source>
</evidence>
<keyword evidence="19" id="KW-1185">Reference proteome</keyword>